<keyword evidence="7" id="KW-1185">Reference proteome</keyword>
<evidence type="ECO:0000256" key="4">
    <source>
        <dbReference type="SAM" id="Phobius"/>
    </source>
</evidence>
<evidence type="ECO:0000256" key="1">
    <source>
        <dbReference type="ARBA" id="ARBA00006721"/>
    </source>
</evidence>
<dbReference type="InterPro" id="IPR002654">
    <property type="entry name" value="Glyco_trans_25"/>
</dbReference>
<keyword evidence="2" id="KW-0328">Glycosyltransferase</keyword>
<dbReference type="AlphaFoldDB" id="A0AAE0SK54"/>
<dbReference type="InterPro" id="IPR029044">
    <property type="entry name" value="Nucleotide-diphossugar_trans"/>
</dbReference>
<feature type="domain" description="Glycosyl transferase family 25" evidence="5">
    <location>
        <begin position="364"/>
        <end position="546"/>
    </location>
</feature>
<dbReference type="GO" id="GO:0050211">
    <property type="term" value="F:procollagen galactosyltransferase activity"/>
    <property type="evidence" value="ECO:0007669"/>
    <property type="project" value="TreeGrafter"/>
</dbReference>
<dbReference type="InterPro" id="IPR050757">
    <property type="entry name" value="Collagen_mod_GT25"/>
</dbReference>
<reference evidence="6" key="1">
    <citation type="journal article" date="2021" name="Genome Biol. Evol.">
        <title>A High-Quality Reference Genome for a Parasitic Bivalve with Doubly Uniparental Inheritance (Bivalvia: Unionida).</title>
        <authorList>
            <person name="Smith C.H."/>
        </authorList>
    </citation>
    <scope>NUCLEOTIDE SEQUENCE</scope>
    <source>
        <strain evidence="6">CHS0354</strain>
    </source>
</reference>
<reference evidence="6" key="3">
    <citation type="submission" date="2023-05" db="EMBL/GenBank/DDBJ databases">
        <authorList>
            <person name="Smith C.H."/>
        </authorList>
    </citation>
    <scope>NUCLEOTIDE SEQUENCE</scope>
    <source>
        <strain evidence="6">CHS0354</strain>
        <tissue evidence="6">Mantle</tissue>
    </source>
</reference>
<sequence>YILRMAERRLTCRCCSKICFIFIIFYTVIFTKIVCPESNDLHKHQNVTNYSASEDERLRPTILVAILVRNKAHVLPWFFGQLEKLNYPKDRISLWIRSDHNIDNSSAMLKEWIYTNRQLYHRIDFLLEEDSMGYSDERGPCDWSEQRFDNVIKLRQKALDASRSKWADYLFMLDADVLLQNDDILNILIEQKKPIVAPMLNASIGETYSNFWGGVDEEGYYKRVPEYFDIVGRKNIGCFVVPMVHSALLIDMRFKDSQKLSYIPSPYYSGPKDDIIIFGNNAGSQGVNMYILNTAYFGKMMVPLDWYHNLFTEREQFVYMKNEAVDADNPGAGDGVDFKVEGAGFRKSPHMSVKPLPADKMGFDEVYLINLVRRQERRKRMLLNFEELQIQVKIIDAVDGKQLNDSYIKEKGIEMLPGFTDPYHGRPLKMGEIGCFLSHYIIWEDMVKNNYQKVVVFEDDIRFEPYFRTKLEALVIEAGKKVPEWDLIYLGRKRLNLKDEFYVTDSQTLVWPSYSYWTLSYLLSLEGAKKLLQQRPLQRMIPVDEYLPVMFDKHPDSDWKTHFSPRNLVTLSAEPLLVYPTHYLGEPHYISDTEDSEIIQSEDGESNENDVRDEL</sequence>
<keyword evidence="4" id="KW-0472">Membrane</keyword>
<evidence type="ECO:0000259" key="5">
    <source>
        <dbReference type="Pfam" id="PF01755"/>
    </source>
</evidence>
<keyword evidence="4" id="KW-0812">Transmembrane</keyword>
<evidence type="ECO:0000256" key="3">
    <source>
        <dbReference type="ARBA" id="ARBA00022679"/>
    </source>
</evidence>
<keyword evidence="4" id="KW-1133">Transmembrane helix</keyword>
<dbReference type="PANTHER" id="PTHR10730">
    <property type="entry name" value="PROCOLLAGEN-LYSINE,2-OXOGLUTARATE 5-DIOXYGENASE/GLYCOSYLTRANSFERASE 25 FAMILY MEMBER"/>
    <property type="match status" value="1"/>
</dbReference>
<dbReference type="CDD" id="cd06532">
    <property type="entry name" value="Glyco_transf_25"/>
    <property type="match status" value="1"/>
</dbReference>
<evidence type="ECO:0000313" key="6">
    <source>
        <dbReference type="EMBL" id="KAK3593409.1"/>
    </source>
</evidence>
<protein>
    <recommendedName>
        <fullName evidence="5">Glycosyl transferase family 25 domain-containing protein</fullName>
    </recommendedName>
</protein>
<evidence type="ECO:0000256" key="2">
    <source>
        <dbReference type="ARBA" id="ARBA00022676"/>
    </source>
</evidence>
<dbReference type="Pfam" id="PF03452">
    <property type="entry name" value="Anp1"/>
    <property type="match status" value="1"/>
</dbReference>
<name>A0AAE0SK54_9BIVA</name>
<dbReference type="EMBL" id="JAEAOA010001332">
    <property type="protein sequence ID" value="KAK3593409.1"/>
    <property type="molecule type" value="Genomic_DNA"/>
</dbReference>
<dbReference type="Gene3D" id="3.90.550.10">
    <property type="entry name" value="Spore Coat Polysaccharide Biosynthesis Protein SpsA, Chain A"/>
    <property type="match status" value="1"/>
</dbReference>
<accession>A0AAE0SK54</accession>
<dbReference type="Pfam" id="PF01755">
    <property type="entry name" value="Glyco_transf_25"/>
    <property type="match status" value="1"/>
</dbReference>
<proteinExistence type="inferred from homology"/>
<dbReference type="SUPFAM" id="SSF53448">
    <property type="entry name" value="Nucleotide-diphospho-sugar transferases"/>
    <property type="match status" value="1"/>
</dbReference>
<gene>
    <name evidence="6" type="ORF">CHS0354_021989</name>
</gene>
<dbReference type="PANTHER" id="PTHR10730:SF53">
    <property type="entry name" value="GLYCOSYLTRANSFERASE 25 FAMILY MEMBER"/>
    <property type="match status" value="1"/>
</dbReference>
<comment type="caution">
    <text evidence="6">The sequence shown here is derived from an EMBL/GenBank/DDBJ whole genome shotgun (WGS) entry which is preliminary data.</text>
</comment>
<feature type="non-terminal residue" evidence="6">
    <location>
        <position position="615"/>
    </location>
</feature>
<keyword evidence="3" id="KW-0808">Transferase</keyword>
<dbReference type="Proteomes" id="UP001195483">
    <property type="component" value="Unassembled WGS sequence"/>
</dbReference>
<reference evidence="6" key="2">
    <citation type="journal article" date="2021" name="Genome Biol. Evol.">
        <title>Developing a high-quality reference genome for a parasitic bivalve with doubly uniparental inheritance (Bivalvia: Unionida).</title>
        <authorList>
            <person name="Smith C.H."/>
        </authorList>
    </citation>
    <scope>NUCLEOTIDE SEQUENCE</scope>
    <source>
        <strain evidence="6">CHS0354</strain>
        <tissue evidence="6">Mantle</tissue>
    </source>
</reference>
<evidence type="ECO:0000313" key="7">
    <source>
        <dbReference type="Proteomes" id="UP001195483"/>
    </source>
</evidence>
<comment type="similarity">
    <text evidence="1">Belongs to the glycosyltransferase 25 family.</text>
</comment>
<feature type="transmembrane region" description="Helical" evidence="4">
    <location>
        <begin position="14"/>
        <end position="34"/>
    </location>
</feature>
<organism evidence="6 7">
    <name type="scientific">Potamilus streckersoni</name>
    <dbReference type="NCBI Taxonomy" id="2493646"/>
    <lineage>
        <taxon>Eukaryota</taxon>
        <taxon>Metazoa</taxon>
        <taxon>Spiralia</taxon>
        <taxon>Lophotrochozoa</taxon>
        <taxon>Mollusca</taxon>
        <taxon>Bivalvia</taxon>
        <taxon>Autobranchia</taxon>
        <taxon>Heteroconchia</taxon>
        <taxon>Palaeoheterodonta</taxon>
        <taxon>Unionida</taxon>
        <taxon>Unionoidea</taxon>
        <taxon>Unionidae</taxon>
        <taxon>Ambleminae</taxon>
        <taxon>Lampsilini</taxon>
        <taxon>Potamilus</taxon>
    </lineage>
</organism>